<dbReference type="Pfam" id="PF10250">
    <property type="entry name" value="O-FucT"/>
    <property type="match status" value="1"/>
</dbReference>
<keyword evidence="6" id="KW-1185">Reference proteome</keyword>
<reference evidence="5 6" key="1">
    <citation type="submission" date="2019-02" db="EMBL/GenBank/DDBJ databases">
        <title>Genome sequencing of the rare red list fungi Phlebia centrifuga.</title>
        <authorList>
            <person name="Buettner E."/>
            <person name="Kellner H."/>
        </authorList>
    </citation>
    <scope>NUCLEOTIDE SEQUENCE [LARGE SCALE GENOMIC DNA]</scope>
    <source>
        <strain evidence="5 6">DSM 108282</strain>
    </source>
</reference>
<feature type="transmembrane region" description="Helical" evidence="4">
    <location>
        <begin position="45"/>
        <end position="64"/>
    </location>
</feature>
<dbReference type="EMBL" id="SGPJ01000029">
    <property type="protein sequence ID" value="THH01225.1"/>
    <property type="molecule type" value="Genomic_DNA"/>
</dbReference>
<keyword evidence="4" id="KW-0472">Membrane</keyword>
<dbReference type="Proteomes" id="UP000309038">
    <property type="component" value="Unassembled WGS sequence"/>
</dbReference>
<accession>A0A4S4KRH1</accession>
<evidence type="ECO:0000256" key="2">
    <source>
        <dbReference type="ARBA" id="ARBA00023253"/>
    </source>
</evidence>
<protein>
    <submittedName>
        <fullName evidence="5">Uncharacterized protein</fullName>
    </submittedName>
</protein>
<keyword evidence="1" id="KW-0808">Transferase</keyword>
<evidence type="ECO:0000313" key="5">
    <source>
        <dbReference type="EMBL" id="THH01225.1"/>
    </source>
</evidence>
<evidence type="ECO:0000256" key="3">
    <source>
        <dbReference type="ARBA" id="ARBA00023277"/>
    </source>
</evidence>
<dbReference type="GO" id="GO:0006004">
    <property type="term" value="P:fucose metabolic process"/>
    <property type="evidence" value="ECO:0007669"/>
    <property type="project" value="UniProtKB-KW"/>
</dbReference>
<comment type="caution">
    <text evidence="5">The sequence shown here is derived from an EMBL/GenBank/DDBJ whole genome shotgun (WGS) entry which is preliminary data.</text>
</comment>
<organism evidence="5 6">
    <name type="scientific">Hermanssonia centrifuga</name>
    <dbReference type="NCBI Taxonomy" id="98765"/>
    <lineage>
        <taxon>Eukaryota</taxon>
        <taxon>Fungi</taxon>
        <taxon>Dikarya</taxon>
        <taxon>Basidiomycota</taxon>
        <taxon>Agaricomycotina</taxon>
        <taxon>Agaricomycetes</taxon>
        <taxon>Polyporales</taxon>
        <taxon>Meruliaceae</taxon>
        <taxon>Hermanssonia</taxon>
    </lineage>
</organism>
<sequence>MLFRFWGNSKSAQYDALSTSEWGLSYSNPSIRLSLTRWTKRRRSLIVSLFALVGVISLTVYLAVHLEVGRRRFWLKIFGPADLPPLYPEFRQAELELPQHHAKDPFAGGQKYLWVASHTWWSGWGNFMQDMVMTAHLTYKSGRTYVFDEFTWDRYGPEYTFYNGKWIPSRIPLSAVISGPIVGGRFPDGDATPRAISKSHWQKICPHPTVVDGAEVRKLHGGGASALKIVETWVEYLNGIEDPCVEVPSDSGSMFHPFLLSMFGRRDEMLPVWPTLSQSPILTLFGWSTLAHHAFEANRHLFSPDTLIQPYVATDSCPQCADPYRPLPGLLALHLRRGDFIPHCPNLAHWGAGFNAFNSFPEFPDQWQSPQGDDEERMAVYLRRCLPTIEQIVEKIEAVRNSTEGLRNIYIMTNGDKAWLAQLEYALRKMHVWDKIATSRDMVQTPEEIYISQATDMLIGQRAQVLIGNGFSSMTSNIAMLRMAKGMPPESTRMW</sequence>
<dbReference type="Gene3D" id="3.40.50.11350">
    <property type="match status" value="1"/>
</dbReference>
<evidence type="ECO:0000313" key="6">
    <source>
        <dbReference type="Proteomes" id="UP000309038"/>
    </source>
</evidence>
<keyword evidence="3" id="KW-0119">Carbohydrate metabolism</keyword>
<dbReference type="InterPro" id="IPR019378">
    <property type="entry name" value="GDP-Fuc_O-FucTrfase"/>
</dbReference>
<dbReference type="GO" id="GO:0016740">
    <property type="term" value="F:transferase activity"/>
    <property type="evidence" value="ECO:0007669"/>
    <property type="project" value="UniProtKB-KW"/>
</dbReference>
<evidence type="ECO:0000256" key="4">
    <source>
        <dbReference type="SAM" id="Phobius"/>
    </source>
</evidence>
<keyword evidence="4" id="KW-1133">Transmembrane helix</keyword>
<keyword evidence="4" id="KW-0812">Transmembrane</keyword>
<name>A0A4S4KRH1_9APHY</name>
<dbReference type="AlphaFoldDB" id="A0A4S4KRH1"/>
<evidence type="ECO:0000256" key="1">
    <source>
        <dbReference type="ARBA" id="ARBA00022679"/>
    </source>
</evidence>
<proteinExistence type="predicted"/>
<dbReference type="CDD" id="cd11296">
    <property type="entry name" value="O-FucT_like"/>
    <property type="match status" value="1"/>
</dbReference>
<keyword evidence="2" id="KW-0294">Fucose metabolism</keyword>
<gene>
    <name evidence="5" type="ORF">EW026_g1455</name>
</gene>